<dbReference type="PANTHER" id="PTHR43709:SF3">
    <property type="entry name" value="ISOMERASE YBHH-RELATED"/>
    <property type="match status" value="1"/>
</dbReference>
<organism evidence="3 4">
    <name type="scientific">Pseudomonas endophytica</name>
    <dbReference type="NCBI Taxonomy" id="1563157"/>
    <lineage>
        <taxon>Bacteria</taxon>
        <taxon>Pseudomonadati</taxon>
        <taxon>Pseudomonadota</taxon>
        <taxon>Gammaproteobacteria</taxon>
        <taxon>Pseudomonadales</taxon>
        <taxon>Pseudomonadaceae</taxon>
        <taxon>Pseudomonas</taxon>
    </lineage>
</organism>
<dbReference type="NCBIfam" id="NF033377">
    <property type="entry name" value="OMA_tautomer"/>
    <property type="match status" value="1"/>
</dbReference>
<comment type="similarity">
    <text evidence="1">Belongs to the PrpF family.</text>
</comment>
<evidence type="ECO:0000256" key="2">
    <source>
        <dbReference type="ARBA" id="ARBA00023235"/>
    </source>
</evidence>
<dbReference type="RefSeq" id="WP_055104234.1">
    <property type="nucleotide sequence ID" value="NZ_LLWH01000203.1"/>
</dbReference>
<dbReference type="InterPro" id="IPR007400">
    <property type="entry name" value="PrpF-like"/>
</dbReference>
<keyword evidence="2 3" id="KW-0413">Isomerase</keyword>
<dbReference type="Gene3D" id="3.10.310.10">
    <property type="entry name" value="Diaminopimelate Epimerase, Chain A, domain 1"/>
    <property type="match status" value="2"/>
</dbReference>
<dbReference type="AlphaFoldDB" id="A0A0Q0SLH2"/>
<dbReference type="STRING" id="1563157.AQS70_15125"/>
<evidence type="ECO:0000256" key="1">
    <source>
        <dbReference type="ARBA" id="ARBA00007673"/>
    </source>
</evidence>
<evidence type="ECO:0000313" key="4">
    <source>
        <dbReference type="Proteomes" id="UP000050342"/>
    </source>
</evidence>
<dbReference type="Pfam" id="PF04303">
    <property type="entry name" value="PrpF"/>
    <property type="match status" value="1"/>
</dbReference>
<name>A0A0Q0SLH2_9PSED</name>
<evidence type="ECO:0000313" key="3">
    <source>
        <dbReference type="EMBL" id="KQB52270.1"/>
    </source>
</evidence>
<dbReference type="OrthoDB" id="9779763at2"/>
<accession>A0A0Q0SLH2</accession>
<dbReference type="EMBL" id="LLWH01000203">
    <property type="protein sequence ID" value="KQB52270.1"/>
    <property type="molecule type" value="Genomic_DNA"/>
</dbReference>
<gene>
    <name evidence="3" type="ORF">AQS70_15125</name>
</gene>
<protein>
    <submittedName>
        <fullName evidence="3">Isomerase</fullName>
    </submittedName>
</protein>
<keyword evidence="4" id="KW-1185">Reference proteome</keyword>
<dbReference type="SUPFAM" id="SSF54506">
    <property type="entry name" value="Diaminopimelate epimerase-like"/>
    <property type="match status" value="2"/>
</dbReference>
<dbReference type="InterPro" id="IPR047687">
    <property type="entry name" value="OMA_tautomer-like"/>
</dbReference>
<proteinExistence type="inferred from homology"/>
<sequence>MQRIPCVLMRGGTSKGPVFLAWDLPAAIDDRDELLLNLMGSGHELEIDGIGGGSPQTSKVAIVSPSLHPDADIDYLFVQVMVSQRRVDTAPNCGNMLCAVGPFAIEEGLVKAFQDLTCVRIRNLNTGTFINAEVHTPGGKVSYEGNTAIDGVPGTAAPIQLTFLNAAGSKTGKLFPTGQPQDLIDGTPVTCIDMAMPMMIVEAGQLGKRGDESPAELDADQAFLARLESLRLQAGLAMGLGDVSDKVIPKPVLVAPAQAGGTLQVRYFMPHNCHRALAITGSIGLATACVTEGSVVAQLLGGVSEPRLKHVRIEHPSGGIDVVLSYTGNQGETIRASVVRTSRRLFSGFVYATASRRLAG</sequence>
<dbReference type="Proteomes" id="UP000050342">
    <property type="component" value="Unassembled WGS sequence"/>
</dbReference>
<dbReference type="PANTHER" id="PTHR43709">
    <property type="entry name" value="ACONITATE ISOMERASE-RELATED"/>
    <property type="match status" value="1"/>
</dbReference>
<reference evidence="3 4" key="1">
    <citation type="submission" date="2015-10" db="EMBL/GenBank/DDBJ databases">
        <title>Pseudomonas helleri sp. nov. and Pseudomonas weihenstephanensis sp. nov., isolated from raw cows milk.</title>
        <authorList>
            <person name="Von Neubeck M."/>
            <person name="Huptas C."/>
            <person name="Wenning M."/>
            <person name="Scherer S."/>
        </authorList>
    </citation>
    <scope>NUCLEOTIDE SEQUENCE [LARGE SCALE GENOMIC DNA]</scope>
    <source>
        <strain evidence="3 4">BSTT44</strain>
    </source>
</reference>
<comment type="caution">
    <text evidence="3">The sequence shown here is derived from an EMBL/GenBank/DDBJ whole genome shotgun (WGS) entry which is preliminary data.</text>
</comment>
<dbReference type="GO" id="GO:0016853">
    <property type="term" value="F:isomerase activity"/>
    <property type="evidence" value="ECO:0007669"/>
    <property type="project" value="UniProtKB-KW"/>
</dbReference>